<dbReference type="PROSITE" id="PS00360">
    <property type="entry name" value="RIBOSOMAL_S9"/>
    <property type="match status" value="1"/>
</dbReference>
<reference evidence="8" key="1">
    <citation type="submission" date="2015-05" db="EMBL/GenBank/DDBJ databases">
        <authorList>
            <person name="Fogelqvist Johan"/>
        </authorList>
    </citation>
    <scope>NUCLEOTIDE SEQUENCE [LARGE SCALE GENOMIC DNA]</scope>
</reference>
<dbReference type="GO" id="GO:0006412">
    <property type="term" value="P:translation"/>
    <property type="evidence" value="ECO:0007669"/>
    <property type="project" value="InterPro"/>
</dbReference>
<dbReference type="Proteomes" id="UP000045706">
    <property type="component" value="Unassembled WGS sequence"/>
</dbReference>
<dbReference type="SUPFAM" id="SSF54211">
    <property type="entry name" value="Ribosomal protein S5 domain 2-like"/>
    <property type="match status" value="1"/>
</dbReference>
<dbReference type="PANTHER" id="PTHR21569:SF1">
    <property type="entry name" value="SMALL RIBOSOMAL SUBUNIT PROTEIN US9M"/>
    <property type="match status" value="1"/>
</dbReference>
<keyword evidence="2 6" id="KW-0689">Ribosomal protein</keyword>
<dbReference type="InterPro" id="IPR014721">
    <property type="entry name" value="Ribsml_uS5_D2-typ_fold_subgr"/>
</dbReference>
<evidence type="ECO:0000256" key="2">
    <source>
        <dbReference type="ARBA" id="ARBA00022980"/>
    </source>
</evidence>
<accession>A0A0G4L4Q5</accession>
<dbReference type="InterPro" id="IPR020568">
    <property type="entry name" value="Ribosomal_Su5_D2-typ_SF"/>
</dbReference>
<organism evidence="7 8">
    <name type="scientific">Verticillium longisporum</name>
    <name type="common">Verticillium dahliae var. longisporum</name>
    <dbReference type="NCBI Taxonomy" id="100787"/>
    <lineage>
        <taxon>Eukaryota</taxon>
        <taxon>Fungi</taxon>
        <taxon>Dikarya</taxon>
        <taxon>Ascomycota</taxon>
        <taxon>Pezizomycotina</taxon>
        <taxon>Sordariomycetes</taxon>
        <taxon>Hypocreomycetidae</taxon>
        <taxon>Glomerellales</taxon>
        <taxon>Plectosphaerellaceae</taxon>
        <taxon>Verticillium</taxon>
    </lineage>
</organism>
<dbReference type="GO" id="GO:0005763">
    <property type="term" value="C:mitochondrial small ribosomal subunit"/>
    <property type="evidence" value="ECO:0007669"/>
    <property type="project" value="TreeGrafter"/>
</dbReference>
<evidence type="ECO:0000256" key="1">
    <source>
        <dbReference type="ARBA" id="ARBA00005251"/>
    </source>
</evidence>
<dbReference type="Pfam" id="PF00380">
    <property type="entry name" value="Ribosomal_S9"/>
    <property type="match status" value="1"/>
</dbReference>
<evidence type="ECO:0000256" key="6">
    <source>
        <dbReference type="RuleBase" id="RU003815"/>
    </source>
</evidence>
<dbReference type="Gene3D" id="3.30.230.10">
    <property type="match status" value="1"/>
</dbReference>
<keyword evidence="3 6" id="KW-0687">Ribonucleoprotein</keyword>
<proteinExistence type="inferred from homology"/>
<dbReference type="GO" id="GO:0003735">
    <property type="term" value="F:structural constituent of ribosome"/>
    <property type="evidence" value="ECO:0007669"/>
    <property type="project" value="InterPro"/>
</dbReference>
<dbReference type="PANTHER" id="PTHR21569">
    <property type="entry name" value="RIBOSOMAL PROTEIN S9"/>
    <property type="match status" value="1"/>
</dbReference>
<dbReference type="NCBIfam" id="NF001099">
    <property type="entry name" value="PRK00132.1"/>
    <property type="match status" value="1"/>
</dbReference>
<dbReference type="InterPro" id="IPR020574">
    <property type="entry name" value="Ribosomal_uS9_CS"/>
</dbReference>
<evidence type="ECO:0000256" key="4">
    <source>
        <dbReference type="ARBA" id="ARBA00039318"/>
    </source>
</evidence>
<sequence length="336" mass="37413">MSALRAGSQHMRSLRQLARAQIPKAQWQPLTFSKVNARPLTTAGETSKVEAEATNEAVVQLQNEIKALELSQEASSSSSKGLVPPPEKPLDGVVHVRAFPASPSYFTRQPRFNDALVELTALFERYQKLPTLPPDEVPPQLWKTLGGYRLYTGEPVKALPYSKVLHMVKRLHQIHPKIMPGEVKKVLEGFKRDINPFLNVAKEIKLDKFGRALGVGRRKESTARAWVIEGTGEVQINGKPLSQAFGRIHDRESVVWALKSTERIDKYNVWALVEGGGTTGQAEALTLAISKALMAHEPALKPTLRAAGCITRDKRVVERKKHGHVKARKMPAWVKR</sequence>
<dbReference type="GO" id="GO:0003723">
    <property type="term" value="F:RNA binding"/>
    <property type="evidence" value="ECO:0007669"/>
    <property type="project" value="TreeGrafter"/>
</dbReference>
<evidence type="ECO:0000313" key="8">
    <source>
        <dbReference type="Proteomes" id="UP000045706"/>
    </source>
</evidence>
<dbReference type="FunFam" id="3.30.230.10:FF:000001">
    <property type="entry name" value="30S ribosomal protein S9"/>
    <property type="match status" value="1"/>
</dbReference>
<dbReference type="InterPro" id="IPR023035">
    <property type="entry name" value="Ribosomal_uS9_bac/plastid"/>
</dbReference>
<evidence type="ECO:0000256" key="5">
    <source>
        <dbReference type="ARBA" id="ARBA00042623"/>
    </source>
</evidence>
<gene>
    <name evidence="7" type="ORF">BN1723_011188</name>
</gene>
<dbReference type="EMBL" id="CVQI01007557">
    <property type="protein sequence ID" value="CRK17002.1"/>
    <property type="molecule type" value="Genomic_DNA"/>
</dbReference>
<name>A0A0G4L4Q5_VERLO</name>
<dbReference type="InterPro" id="IPR000754">
    <property type="entry name" value="Ribosomal_uS9"/>
</dbReference>
<evidence type="ECO:0000313" key="7">
    <source>
        <dbReference type="EMBL" id="CRK17002.1"/>
    </source>
</evidence>
<protein>
    <recommendedName>
        <fullName evidence="4">Small ribosomal subunit protein uS9m</fullName>
    </recommendedName>
    <alternativeName>
        <fullName evidence="5">37S ribosomal protein S9, mitochondrial</fullName>
    </alternativeName>
</protein>
<dbReference type="AlphaFoldDB" id="A0A0G4L4Q5"/>
<comment type="similarity">
    <text evidence="1 6">Belongs to the universal ribosomal protein uS9 family.</text>
</comment>
<evidence type="ECO:0000256" key="3">
    <source>
        <dbReference type="ARBA" id="ARBA00023274"/>
    </source>
</evidence>